<dbReference type="InterPro" id="IPR008640">
    <property type="entry name" value="Adhesin_Head_dom"/>
</dbReference>
<organism evidence="3">
    <name type="scientific">marine sediment metagenome</name>
    <dbReference type="NCBI Taxonomy" id="412755"/>
    <lineage>
        <taxon>unclassified sequences</taxon>
        <taxon>metagenomes</taxon>
        <taxon>ecological metagenomes</taxon>
    </lineage>
</organism>
<dbReference type="InterPro" id="IPR011049">
    <property type="entry name" value="Serralysin-like_metalloprot_C"/>
</dbReference>
<dbReference type="GO" id="GO:0019867">
    <property type="term" value="C:outer membrane"/>
    <property type="evidence" value="ECO:0007669"/>
    <property type="project" value="InterPro"/>
</dbReference>
<dbReference type="Gene3D" id="2.150.10.10">
    <property type="entry name" value="Serralysin-like metalloprotease, C-terminal"/>
    <property type="match status" value="1"/>
</dbReference>
<feature type="domain" description="Trimeric autotransporter adhesin YadA-like head" evidence="2">
    <location>
        <begin position="10"/>
        <end position="35"/>
    </location>
</feature>
<name>A0A0F9IKX5_9ZZZZ</name>
<accession>A0A0F9IKX5</accession>
<protein>
    <recommendedName>
        <fullName evidence="2">Trimeric autotransporter adhesin YadA-like head domain-containing protein</fullName>
    </recommendedName>
</protein>
<feature type="non-terminal residue" evidence="3">
    <location>
        <position position="1"/>
    </location>
</feature>
<dbReference type="EMBL" id="LAZR01018925">
    <property type="protein sequence ID" value="KKL94425.1"/>
    <property type="molecule type" value="Genomic_DNA"/>
</dbReference>
<evidence type="ECO:0000259" key="2">
    <source>
        <dbReference type="Pfam" id="PF05658"/>
    </source>
</evidence>
<feature type="region of interest" description="Disordered" evidence="1">
    <location>
        <begin position="1"/>
        <end position="20"/>
    </location>
</feature>
<dbReference type="AlphaFoldDB" id="A0A0F9IKX5"/>
<comment type="caution">
    <text evidence="3">The sequence shown here is derived from an EMBL/GenBank/DDBJ whole genome shotgun (WGS) entry which is preliminary data.</text>
</comment>
<evidence type="ECO:0000313" key="3">
    <source>
        <dbReference type="EMBL" id="KKL94425.1"/>
    </source>
</evidence>
<sequence>STAVGKSASASAFGSSAFGNGATATHSYSIALGQGVSTTGFNQVAIGNRDLEVQDSTRGVILQSPNGTRHRVTVADNASLTVTAL</sequence>
<gene>
    <name evidence="3" type="ORF">LCGC14_1864760</name>
</gene>
<dbReference type="SUPFAM" id="SSF101967">
    <property type="entry name" value="Adhesin YadA, collagen-binding domain"/>
    <property type="match status" value="1"/>
</dbReference>
<dbReference type="Pfam" id="PF05658">
    <property type="entry name" value="YadA_head"/>
    <property type="match status" value="1"/>
</dbReference>
<reference evidence="3" key="1">
    <citation type="journal article" date="2015" name="Nature">
        <title>Complex archaea that bridge the gap between prokaryotes and eukaryotes.</title>
        <authorList>
            <person name="Spang A."/>
            <person name="Saw J.H."/>
            <person name="Jorgensen S.L."/>
            <person name="Zaremba-Niedzwiedzka K."/>
            <person name="Martijn J."/>
            <person name="Lind A.E."/>
            <person name="van Eijk R."/>
            <person name="Schleper C."/>
            <person name="Guy L."/>
            <person name="Ettema T.J."/>
        </authorList>
    </citation>
    <scope>NUCLEOTIDE SEQUENCE</scope>
</reference>
<evidence type="ECO:0000256" key="1">
    <source>
        <dbReference type="SAM" id="MobiDB-lite"/>
    </source>
</evidence>
<feature type="compositionally biased region" description="Low complexity" evidence="1">
    <location>
        <begin position="7"/>
        <end position="20"/>
    </location>
</feature>
<proteinExistence type="predicted"/>